<evidence type="ECO:0000256" key="1">
    <source>
        <dbReference type="SAM" id="Phobius"/>
    </source>
</evidence>
<organism evidence="3 4">
    <name type="scientific">Facklamia languida CCUG 37842</name>
    <dbReference type="NCBI Taxonomy" id="883113"/>
    <lineage>
        <taxon>Bacteria</taxon>
        <taxon>Bacillati</taxon>
        <taxon>Bacillota</taxon>
        <taxon>Bacilli</taxon>
        <taxon>Lactobacillales</taxon>
        <taxon>Aerococcaceae</taxon>
        <taxon>Facklamia</taxon>
    </lineage>
</organism>
<evidence type="ECO:0000313" key="3">
    <source>
        <dbReference type="EMBL" id="EHR37199.1"/>
    </source>
</evidence>
<name>H3NIS1_9LACT</name>
<accession>H3NIS1</accession>
<keyword evidence="1" id="KW-1133">Transmembrane helix</keyword>
<dbReference type="Proteomes" id="UP000006190">
    <property type="component" value="Unassembled WGS sequence"/>
</dbReference>
<feature type="transmembrane region" description="Helical" evidence="1">
    <location>
        <begin position="6"/>
        <end position="26"/>
    </location>
</feature>
<keyword evidence="1" id="KW-0812">Transmembrane</keyword>
<comment type="caution">
    <text evidence="3">The sequence shown here is derived from an EMBL/GenBank/DDBJ whole genome shotgun (WGS) entry which is preliminary data.</text>
</comment>
<dbReference type="RefSeq" id="WP_006308787.1">
    <property type="nucleotide sequence ID" value="NZ_JH601133.1"/>
</dbReference>
<dbReference type="AlphaFoldDB" id="H3NIS1"/>
<dbReference type="Gene3D" id="3.30.310.160">
    <property type="entry name" value="YycH protein, domain 2"/>
    <property type="match status" value="1"/>
</dbReference>
<reference evidence="3 4" key="1">
    <citation type="submission" date="2012-01" db="EMBL/GenBank/DDBJ databases">
        <title>The Genome Sequence of Facklamia languida CCUG 37842.</title>
        <authorList>
            <consortium name="The Broad Institute Genome Sequencing Platform"/>
            <person name="Earl A."/>
            <person name="Ward D."/>
            <person name="Feldgarden M."/>
            <person name="Gevers D."/>
            <person name="Huys G."/>
            <person name="Young S.K."/>
            <person name="Zeng Q."/>
            <person name="Gargeya S."/>
            <person name="Fitzgerald M."/>
            <person name="Haas B."/>
            <person name="Abouelleil A."/>
            <person name="Alvarado L."/>
            <person name="Arachchi H.M."/>
            <person name="Berlin A."/>
            <person name="Chapman S.B."/>
            <person name="Gearin G."/>
            <person name="Goldberg J."/>
            <person name="Griggs A."/>
            <person name="Gujja S."/>
            <person name="Hansen M."/>
            <person name="Heiman D."/>
            <person name="Howarth C."/>
            <person name="Larimer J."/>
            <person name="Lui A."/>
            <person name="MacDonald P.J.P."/>
            <person name="McCowen C."/>
            <person name="Montmayeur A."/>
            <person name="Murphy C."/>
            <person name="Neiman D."/>
            <person name="Pearson M."/>
            <person name="Priest M."/>
            <person name="Roberts A."/>
            <person name="Saif S."/>
            <person name="Shea T."/>
            <person name="Sisk P."/>
            <person name="Stolte C."/>
            <person name="Sykes S."/>
            <person name="Wortman J."/>
            <person name="Nusbaum C."/>
            <person name="Birren B."/>
        </authorList>
    </citation>
    <scope>NUCLEOTIDE SEQUENCE [LARGE SCALE GENOMIC DNA]</scope>
    <source>
        <strain evidence="3 4">CCUG 37842</strain>
    </source>
</reference>
<dbReference type="PATRIC" id="fig|883113.3.peg.758"/>
<dbReference type="HOGENOM" id="CLU_579707_0_0_9"/>
<feature type="domain" description="Regulatory protein YycH" evidence="2">
    <location>
        <begin position="8"/>
        <end position="453"/>
    </location>
</feature>
<dbReference type="InterPro" id="IPR009996">
    <property type="entry name" value="YycH"/>
</dbReference>
<protein>
    <recommendedName>
        <fullName evidence="2">Regulatory protein YycH domain-containing protein</fullName>
    </recommendedName>
</protein>
<dbReference type="Pfam" id="PF07435">
    <property type="entry name" value="YycH"/>
    <property type="match status" value="1"/>
</dbReference>
<proteinExistence type="predicted"/>
<dbReference type="EMBL" id="AGEG01000009">
    <property type="protein sequence ID" value="EHR37199.1"/>
    <property type="molecule type" value="Genomic_DNA"/>
</dbReference>
<dbReference type="OrthoDB" id="2382185at2"/>
<sequence length="474" mass="54204">MKRASWLTVGLVSLIIVNMFLIFYLFNSQARYEFAQQLRQNRKSNPVVQREVEDPYYHLVDLDLMDLLGPTSVIVRDQGKLYRVPKPSIWQDILDQEDSTPLLSLVDNTPIIDPVGLAHILDQDHVQLLFFTKFSIPLLSDLVEVPKDQSTQFAVNRIVFAKDDQGSVYLVDSEKKSYLQARLTDAKRMEAILGQMDATHTDQIEVVEYPINRDSVYLPKSALLSPSQVFTLEKNPENLLVHPIFGSENFDITQPDVKNERILQNYNTSLRINDTTRMMTLTKSRNQGTSSLNQDGNLMTQKEKVTKALDFLKKFTYWDKGVFYAGENNNQFVFRRALEGIPIFSAPEIEEADYGVTRMTLGEQASRLELGRLQMPLLMLGVHVPDQSKQVKLESADEISQILEDEGLKFSQFNQILIGMEWQKEMENLKKVILVPKWYFQVGNQFYSIDQVRDGTVRAALKEVSGGSSDLTAM</sequence>
<dbReference type="STRING" id="883113.HMPREF9708_00760"/>
<evidence type="ECO:0000313" key="4">
    <source>
        <dbReference type="Proteomes" id="UP000006190"/>
    </source>
</evidence>
<keyword evidence="4" id="KW-1185">Reference proteome</keyword>
<evidence type="ECO:0000259" key="2">
    <source>
        <dbReference type="Pfam" id="PF07435"/>
    </source>
</evidence>
<dbReference type="eggNOG" id="COG4863">
    <property type="taxonomic scope" value="Bacteria"/>
</dbReference>
<dbReference type="InterPro" id="IPR042274">
    <property type="entry name" value="YycH/YycI_2"/>
</dbReference>
<keyword evidence="1" id="KW-0472">Membrane</keyword>
<gene>
    <name evidence="3" type="ORF">HMPREF9708_00760</name>
</gene>